<dbReference type="EMBL" id="CP041185">
    <property type="protein sequence ID" value="QDG69396.1"/>
    <property type="molecule type" value="Genomic_DNA"/>
</dbReference>
<evidence type="ECO:0000313" key="3">
    <source>
        <dbReference type="Proteomes" id="UP000316665"/>
    </source>
</evidence>
<dbReference type="InterPro" id="IPR014054">
    <property type="entry name" value="Phage_regulatory_Rha"/>
</dbReference>
<accession>A0A4Y6R9X9</accession>
<protein>
    <submittedName>
        <fullName evidence="2">DNA-binding protein</fullName>
    </submittedName>
</protein>
<evidence type="ECO:0000259" key="1">
    <source>
        <dbReference type="Pfam" id="PF03374"/>
    </source>
</evidence>
<evidence type="ECO:0000313" key="2">
    <source>
        <dbReference type="EMBL" id="QDG69396.1"/>
    </source>
</evidence>
<dbReference type="KEGG" id="jas:FJQ89_02435"/>
<dbReference type="InterPro" id="IPR005039">
    <property type="entry name" value="Ant_C"/>
</dbReference>
<name>A0A4Y6R9X9_9BURK</name>
<dbReference type="AlphaFoldDB" id="A0A4Y6R9X9"/>
<gene>
    <name evidence="2" type="ORF">FJQ89_02435</name>
</gene>
<dbReference type="GO" id="GO:0003677">
    <property type="term" value="F:DNA binding"/>
    <property type="evidence" value="ECO:0007669"/>
    <property type="project" value="UniProtKB-KW"/>
</dbReference>
<dbReference type="OrthoDB" id="79831at2"/>
<keyword evidence="3" id="KW-1185">Reference proteome</keyword>
<sequence length="227" mass="25610">MEMIIPQSLLMTSREIAELTGKEHRNVARDTKAMLQALKLNPLSFEQVYRAGNGQSQTEYLLPKDLTLTLVSGYNVVMRKRIIDRWLELEVAPQPFELSRMDLIQLALRAETENIALAAKIAIDAPKVRFAETIRAIDGVCHIEKVAKTIGIGRTKFFRRLREDHILISGSNLPYQKYIDKGYFTVIEGNPFRDSKGVEHPTFTAMVTGAGQVFLVRKYAKAGEAES</sequence>
<dbReference type="Proteomes" id="UP000316665">
    <property type="component" value="Chromosome"/>
</dbReference>
<dbReference type="Pfam" id="PF03374">
    <property type="entry name" value="ANT"/>
    <property type="match status" value="1"/>
</dbReference>
<feature type="domain" description="Antirepressor protein C-terminal" evidence="1">
    <location>
        <begin position="119"/>
        <end position="220"/>
    </location>
</feature>
<reference evidence="2 3" key="1">
    <citation type="submission" date="2019-06" db="EMBL/GenBank/DDBJ databases">
        <title>Complete genome sequence of Janthinobacterium sp. SNU WT3 isolated from diseased rainbow trout.</title>
        <authorList>
            <person name="Oh W.T."/>
            <person name="Park S.C."/>
        </authorList>
    </citation>
    <scope>NUCLEOTIDE SEQUENCE [LARGE SCALE GENOMIC DNA]</scope>
    <source>
        <strain evidence="2 3">SNU WT3</strain>
    </source>
</reference>
<proteinExistence type="predicted"/>
<dbReference type="RefSeq" id="WP_141168885.1">
    <property type="nucleotide sequence ID" value="NZ_CP041185.1"/>
</dbReference>
<keyword evidence="2" id="KW-0238">DNA-binding</keyword>
<dbReference type="Pfam" id="PF09669">
    <property type="entry name" value="Phage_pRha"/>
    <property type="match status" value="1"/>
</dbReference>
<organism evidence="2 3">
    <name type="scientific">Janthinobacterium tructae</name>
    <dbReference type="NCBI Taxonomy" id="2590869"/>
    <lineage>
        <taxon>Bacteria</taxon>
        <taxon>Pseudomonadati</taxon>
        <taxon>Pseudomonadota</taxon>
        <taxon>Betaproteobacteria</taxon>
        <taxon>Burkholderiales</taxon>
        <taxon>Oxalobacteraceae</taxon>
        <taxon>Janthinobacterium</taxon>
    </lineage>
</organism>